<keyword evidence="11" id="KW-0808">Transferase</keyword>
<dbReference type="UniPathway" id="UPA00077">
    <property type="reaction ID" value="UER00158"/>
</dbReference>
<keyword evidence="6 8" id="KW-0560">Oxidoreductase</keyword>
<dbReference type="AlphaFoldDB" id="A0A0D0KYP8"/>
<dbReference type="GO" id="GO:0004146">
    <property type="term" value="F:dihydrofolate reductase activity"/>
    <property type="evidence" value="ECO:0007669"/>
    <property type="project" value="UniProtKB-EC"/>
</dbReference>
<accession>A0A0D0KYP8</accession>
<dbReference type="EMBL" id="JXQV01000003">
    <property type="protein sequence ID" value="KIQ05141.1"/>
    <property type="molecule type" value="Genomic_DNA"/>
</dbReference>
<dbReference type="InterPro" id="IPR012259">
    <property type="entry name" value="DHFR"/>
</dbReference>
<comment type="pathway">
    <text evidence="1 8">Cofactor biosynthesis; tetrahydrofolate biosynthesis; 5,6,7,8-tetrahydrofolate from 7,8-dihydrofolate: step 1/1.</text>
</comment>
<dbReference type="FunFam" id="3.40.430.10:FF:000001">
    <property type="entry name" value="Dihydrofolate reductase"/>
    <property type="match status" value="1"/>
</dbReference>
<dbReference type="PROSITE" id="PS51330">
    <property type="entry name" value="DHFR_2"/>
    <property type="match status" value="1"/>
</dbReference>
<dbReference type="GO" id="GO:0046655">
    <property type="term" value="P:folic acid metabolic process"/>
    <property type="evidence" value="ECO:0007669"/>
    <property type="project" value="TreeGrafter"/>
</dbReference>
<evidence type="ECO:0000256" key="6">
    <source>
        <dbReference type="ARBA" id="ARBA00023002"/>
    </source>
</evidence>
<evidence type="ECO:0000256" key="7">
    <source>
        <dbReference type="ARBA" id="ARBA00025067"/>
    </source>
</evidence>
<dbReference type="InterPro" id="IPR017925">
    <property type="entry name" value="DHFR_CS"/>
</dbReference>
<sequence>MSKPRITLIAAVAENGVIGRDLDMPWKLSSDLKRFKALTMGKPMIMGRKTFLSVGERPLPGRPHIIISRNPDYRPAGVDVVWSLEAALSFAADKAAELGVDEVFVAGGGEIYRQAMPFADQLSVTHVEVSLEGDTFFPEIDPALFEKIDEIPLSAGEKDNYPVRFTTYRRYHAYQ</sequence>
<evidence type="ECO:0000259" key="10">
    <source>
        <dbReference type="PROSITE" id="PS51330"/>
    </source>
</evidence>
<reference evidence="11 12" key="1">
    <citation type="submission" date="2014-12" db="EMBL/GenBank/DDBJ databases">
        <title>16Stimator: statistical estimation of ribosomal gene copy numbers from draft genome assemblies.</title>
        <authorList>
            <person name="Perisin M.A."/>
            <person name="Vetter M."/>
            <person name="Gilbert J.A."/>
            <person name="Bergelson J."/>
        </authorList>
    </citation>
    <scope>NUCLEOTIDE SEQUENCE [LARGE SCALE GENOMIC DNA]</scope>
    <source>
        <strain evidence="11 12">MEJ076</strain>
    </source>
</reference>
<evidence type="ECO:0000256" key="2">
    <source>
        <dbReference type="ARBA" id="ARBA00009539"/>
    </source>
</evidence>
<comment type="similarity">
    <text evidence="2 8 9">Belongs to the dihydrofolate reductase family.</text>
</comment>
<dbReference type="GO" id="GO:0046654">
    <property type="term" value="P:tetrahydrofolate biosynthetic process"/>
    <property type="evidence" value="ECO:0007669"/>
    <property type="project" value="UniProtKB-UniPathway"/>
</dbReference>
<comment type="catalytic activity">
    <reaction evidence="8">
        <text>(6S)-5,6,7,8-tetrahydrofolate + NADP(+) = 7,8-dihydrofolate + NADPH + H(+)</text>
        <dbReference type="Rhea" id="RHEA:15009"/>
        <dbReference type="ChEBI" id="CHEBI:15378"/>
        <dbReference type="ChEBI" id="CHEBI:57451"/>
        <dbReference type="ChEBI" id="CHEBI:57453"/>
        <dbReference type="ChEBI" id="CHEBI:57783"/>
        <dbReference type="ChEBI" id="CHEBI:58349"/>
        <dbReference type="EC" id="1.5.1.3"/>
    </reaction>
</comment>
<evidence type="ECO:0000256" key="4">
    <source>
        <dbReference type="ARBA" id="ARBA00022563"/>
    </source>
</evidence>
<dbReference type="Pfam" id="PF00186">
    <property type="entry name" value="DHFR_1"/>
    <property type="match status" value="1"/>
</dbReference>
<dbReference type="EC" id="1.5.1.3" evidence="3 8"/>
<dbReference type="InterPro" id="IPR001796">
    <property type="entry name" value="DHFR_dom"/>
</dbReference>
<dbReference type="GO" id="GO:0006730">
    <property type="term" value="P:one-carbon metabolic process"/>
    <property type="evidence" value="ECO:0007669"/>
    <property type="project" value="UniProtKB-KW"/>
</dbReference>
<dbReference type="PIRSF" id="PIRSF000194">
    <property type="entry name" value="DHFR"/>
    <property type="match status" value="1"/>
</dbReference>
<dbReference type="CDD" id="cd00209">
    <property type="entry name" value="DHFR"/>
    <property type="match status" value="1"/>
</dbReference>
<dbReference type="GO" id="GO:0046452">
    <property type="term" value="P:dihydrofolate metabolic process"/>
    <property type="evidence" value="ECO:0007669"/>
    <property type="project" value="TreeGrafter"/>
</dbReference>
<evidence type="ECO:0000256" key="8">
    <source>
        <dbReference type="PIRNR" id="PIRNR000194"/>
    </source>
</evidence>
<comment type="caution">
    <text evidence="11">The sequence shown here is derived from an EMBL/GenBank/DDBJ whole genome shotgun (WGS) entry which is preliminary data.</text>
</comment>
<keyword evidence="4 8" id="KW-0554">One-carbon metabolism</keyword>
<dbReference type="InterPro" id="IPR024072">
    <property type="entry name" value="DHFR-like_dom_sf"/>
</dbReference>
<evidence type="ECO:0000313" key="11">
    <source>
        <dbReference type="EMBL" id="KIQ05141.1"/>
    </source>
</evidence>
<evidence type="ECO:0000256" key="3">
    <source>
        <dbReference type="ARBA" id="ARBA00012856"/>
    </source>
</evidence>
<dbReference type="PANTHER" id="PTHR48069">
    <property type="entry name" value="DIHYDROFOLATE REDUCTASE"/>
    <property type="match status" value="1"/>
</dbReference>
<keyword evidence="11" id="KW-0418">Kinase</keyword>
<name>A0A0D0KYP8_AGRTU</name>
<evidence type="ECO:0000256" key="9">
    <source>
        <dbReference type="RuleBase" id="RU004474"/>
    </source>
</evidence>
<dbReference type="Gene3D" id="3.40.430.10">
    <property type="entry name" value="Dihydrofolate Reductase, subunit A"/>
    <property type="match status" value="1"/>
</dbReference>
<gene>
    <name evidence="11" type="ORF">RU07_02860</name>
</gene>
<dbReference type="PROSITE" id="PS00075">
    <property type="entry name" value="DHFR_1"/>
    <property type="match status" value="1"/>
</dbReference>
<evidence type="ECO:0000256" key="1">
    <source>
        <dbReference type="ARBA" id="ARBA00004903"/>
    </source>
</evidence>
<comment type="function">
    <text evidence="7 8">Key enzyme in folate metabolism. Catalyzes an essential reaction for de novo glycine and purine synthesis, and for DNA precursor synthesis.</text>
</comment>
<dbReference type="SUPFAM" id="SSF53597">
    <property type="entry name" value="Dihydrofolate reductase-like"/>
    <property type="match status" value="1"/>
</dbReference>
<evidence type="ECO:0000313" key="12">
    <source>
        <dbReference type="Proteomes" id="UP000035017"/>
    </source>
</evidence>
<dbReference type="OrthoDB" id="9804315at2"/>
<organism evidence="11 12">
    <name type="scientific">Agrobacterium tumefaciens</name>
    <dbReference type="NCBI Taxonomy" id="358"/>
    <lineage>
        <taxon>Bacteria</taxon>
        <taxon>Pseudomonadati</taxon>
        <taxon>Pseudomonadota</taxon>
        <taxon>Alphaproteobacteria</taxon>
        <taxon>Hyphomicrobiales</taxon>
        <taxon>Rhizobiaceae</taxon>
        <taxon>Rhizobium/Agrobacterium group</taxon>
        <taxon>Agrobacterium</taxon>
        <taxon>Agrobacterium tumefaciens complex</taxon>
    </lineage>
</organism>
<dbReference type="GO" id="GO:0005829">
    <property type="term" value="C:cytosol"/>
    <property type="evidence" value="ECO:0007669"/>
    <property type="project" value="TreeGrafter"/>
</dbReference>
<proteinExistence type="inferred from homology"/>
<keyword evidence="5 8" id="KW-0521">NADP</keyword>
<evidence type="ECO:0000256" key="5">
    <source>
        <dbReference type="ARBA" id="ARBA00022857"/>
    </source>
</evidence>
<protein>
    <recommendedName>
        <fullName evidence="3 8">Dihydrofolate reductase</fullName>
        <ecNumber evidence="3 8">1.5.1.3</ecNumber>
    </recommendedName>
</protein>
<feature type="domain" description="DHFR" evidence="10">
    <location>
        <begin position="5"/>
        <end position="170"/>
    </location>
</feature>
<dbReference type="GO" id="GO:0070401">
    <property type="term" value="F:NADP+ binding"/>
    <property type="evidence" value="ECO:0007669"/>
    <property type="project" value="UniProtKB-ARBA"/>
</dbReference>
<dbReference type="GO" id="GO:0016301">
    <property type="term" value="F:kinase activity"/>
    <property type="evidence" value="ECO:0007669"/>
    <property type="project" value="UniProtKB-KW"/>
</dbReference>
<dbReference type="PRINTS" id="PR00070">
    <property type="entry name" value="DHFR"/>
</dbReference>
<dbReference type="Proteomes" id="UP000035017">
    <property type="component" value="Unassembled WGS sequence"/>
</dbReference>
<dbReference type="PANTHER" id="PTHR48069:SF3">
    <property type="entry name" value="DIHYDROFOLATE REDUCTASE"/>
    <property type="match status" value="1"/>
</dbReference>